<dbReference type="PANTHER" id="PTHR22749:SF6">
    <property type="entry name" value="RIBOFLAVIN KINASE"/>
    <property type="match status" value="1"/>
</dbReference>
<dbReference type="GO" id="GO:0008531">
    <property type="term" value="F:riboflavin kinase activity"/>
    <property type="evidence" value="ECO:0007669"/>
    <property type="project" value="UniProtKB-EC"/>
</dbReference>
<protein>
    <recommendedName>
        <fullName evidence="15">Riboflavin biosynthesis protein</fullName>
    </recommendedName>
    <domain>
        <recommendedName>
            <fullName evidence="15">Riboflavin kinase</fullName>
            <ecNumber evidence="15">2.7.1.26</ecNumber>
        </recommendedName>
        <alternativeName>
            <fullName evidence="15">Flavokinase</fullName>
        </alternativeName>
    </domain>
    <domain>
        <recommendedName>
            <fullName evidence="15">FMN adenylyltransferase</fullName>
            <ecNumber evidence="15">2.7.7.2</ecNumber>
        </recommendedName>
        <alternativeName>
            <fullName evidence="15">FAD pyrophosphorylase</fullName>
        </alternativeName>
        <alternativeName>
            <fullName evidence="15">FAD synthase</fullName>
        </alternativeName>
    </domain>
</protein>
<dbReference type="InterPro" id="IPR014729">
    <property type="entry name" value="Rossmann-like_a/b/a_fold"/>
</dbReference>
<gene>
    <name evidence="17" type="ORF">GWC95_14640</name>
</gene>
<dbReference type="InterPro" id="IPR015865">
    <property type="entry name" value="Riboflavin_kinase_bac/euk"/>
</dbReference>
<evidence type="ECO:0000256" key="3">
    <source>
        <dbReference type="ARBA" id="ARBA00005201"/>
    </source>
</evidence>
<comment type="catalytic activity">
    <reaction evidence="14 15">
        <text>FMN + ATP + H(+) = FAD + diphosphate</text>
        <dbReference type="Rhea" id="RHEA:17237"/>
        <dbReference type="ChEBI" id="CHEBI:15378"/>
        <dbReference type="ChEBI" id="CHEBI:30616"/>
        <dbReference type="ChEBI" id="CHEBI:33019"/>
        <dbReference type="ChEBI" id="CHEBI:57692"/>
        <dbReference type="ChEBI" id="CHEBI:58210"/>
        <dbReference type="EC" id="2.7.7.2"/>
    </reaction>
</comment>
<dbReference type="NCBIfam" id="NF004162">
    <property type="entry name" value="PRK05627.1-5"/>
    <property type="match status" value="1"/>
</dbReference>
<evidence type="ECO:0000256" key="4">
    <source>
        <dbReference type="ARBA" id="ARBA00022630"/>
    </source>
</evidence>
<name>A0ABW9ZVG9_9BACT</name>
<dbReference type="InterPro" id="IPR023468">
    <property type="entry name" value="Riboflavin_kinase"/>
</dbReference>
<keyword evidence="9 15" id="KW-0418">Kinase</keyword>
<evidence type="ECO:0000259" key="16">
    <source>
        <dbReference type="SMART" id="SM00904"/>
    </source>
</evidence>
<keyword evidence="4 15" id="KW-0285">Flavoprotein</keyword>
<evidence type="ECO:0000256" key="6">
    <source>
        <dbReference type="ARBA" id="ARBA00022679"/>
    </source>
</evidence>
<keyword evidence="10 15" id="KW-0274">FAD</keyword>
<keyword evidence="11 15" id="KW-0067">ATP-binding</keyword>
<dbReference type="Pfam" id="PF06574">
    <property type="entry name" value="FAD_syn"/>
    <property type="match status" value="1"/>
</dbReference>
<dbReference type="EC" id="2.7.7.2" evidence="15"/>
<dbReference type="InterPro" id="IPR015864">
    <property type="entry name" value="FAD_synthase"/>
</dbReference>
<evidence type="ECO:0000256" key="11">
    <source>
        <dbReference type="ARBA" id="ARBA00022840"/>
    </source>
</evidence>
<dbReference type="NCBIfam" id="TIGR00125">
    <property type="entry name" value="cyt_tran_rel"/>
    <property type="match status" value="1"/>
</dbReference>
<comment type="catalytic activity">
    <reaction evidence="13 15">
        <text>riboflavin + ATP = FMN + ADP + H(+)</text>
        <dbReference type="Rhea" id="RHEA:14357"/>
        <dbReference type="ChEBI" id="CHEBI:15378"/>
        <dbReference type="ChEBI" id="CHEBI:30616"/>
        <dbReference type="ChEBI" id="CHEBI:57986"/>
        <dbReference type="ChEBI" id="CHEBI:58210"/>
        <dbReference type="ChEBI" id="CHEBI:456216"/>
        <dbReference type="EC" id="2.7.1.26"/>
    </reaction>
</comment>
<evidence type="ECO:0000313" key="17">
    <source>
        <dbReference type="EMBL" id="NCI51167.1"/>
    </source>
</evidence>
<dbReference type="CDD" id="cd02064">
    <property type="entry name" value="FAD_synthetase_N"/>
    <property type="match status" value="1"/>
</dbReference>
<dbReference type="GO" id="GO:0003919">
    <property type="term" value="F:FMN adenylyltransferase activity"/>
    <property type="evidence" value="ECO:0007669"/>
    <property type="project" value="UniProtKB-EC"/>
</dbReference>
<dbReference type="InterPro" id="IPR023465">
    <property type="entry name" value="Riboflavin_kinase_dom_sf"/>
</dbReference>
<keyword evidence="12" id="KW-0511">Multifunctional enzyme</keyword>
<dbReference type="SMART" id="SM00904">
    <property type="entry name" value="Flavokinase"/>
    <property type="match status" value="1"/>
</dbReference>
<keyword evidence="18" id="KW-1185">Reference proteome</keyword>
<comment type="pathway">
    <text evidence="3 15">Cofactor biosynthesis; FMN biosynthesis; FMN from riboflavin (ATP route): step 1/1.</text>
</comment>
<evidence type="ECO:0000256" key="5">
    <source>
        <dbReference type="ARBA" id="ARBA00022643"/>
    </source>
</evidence>
<comment type="caution">
    <text evidence="17">The sequence shown here is derived from an EMBL/GenBank/DDBJ whole genome shotgun (WGS) entry which is preliminary data.</text>
</comment>
<dbReference type="Proteomes" id="UP000753802">
    <property type="component" value="Unassembled WGS sequence"/>
</dbReference>
<organism evidence="17 18">
    <name type="scientific">Sediminibacterium roseum</name>
    <dbReference type="NCBI Taxonomy" id="1978412"/>
    <lineage>
        <taxon>Bacteria</taxon>
        <taxon>Pseudomonadati</taxon>
        <taxon>Bacteroidota</taxon>
        <taxon>Chitinophagia</taxon>
        <taxon>Chitinophagales</taxon>
        <taxon>Chitinophagaceae</taxon>
        <taxon>Sediminibacterium</taxon>
    </lineage>
</organism>
<dbReference type="EMBL" id="JAACJS010000015">
    <property type="protein sequence ID" value="NCI51167.1"/>
    <property type="molecule type" value="Genomic_DNA"/>
</dbReference>
<evidence type="ECO:0000256" key="9">
    <source>
        <dbReference type="ARBA" id="ARBA00022777"/>
    </source>
</evidence>
<comment type="similarity">
    <text evidence="15">Belongs to the ribF family.</text>
</comment>
<evidence type="ECO:0000256" key="8">
    <source>
        <dbReference type="ARBA" id="ARBA00022741"/>
    </source>
</evidence>
<dbReference type="SUPFAM" id="SSF82114">
    <property type="entry name" value="Riboflavin kinase-like"/>
    <property type="match status" value="1"/>
</dbReference>
<evidence type="ECO:0000256" key="14">
    <source>
        <dbReference type="ARBA" id="ARBA00049494"/>
    </source>
</evidence>
<dbReference type="Gene3D" id="3.40.50.620">
    <property type="entry name" value="HUPs"/>
    <property type="match status" value="1"/>
</dbReference>
<evidence type="ECO:0000313" key="18">
    <source>
        <dbReference type="Proteomes" id="UP000753802"/>
    </source>
</evidence>
<evidence type="ECO:0000256" key="15">
    <source>
        <dbReference type="PIRNR" id="PIRNR004491"/>
    </source>
</evidence>
<evidence type="ECO:0000256" key="10">
    <source>
        <dbReference type="ARBA" id="ARBA00022827"/>
    </source>
</evidence>
<dbReference type="InterPro" id="IPR002606">
    <property type="entry name" value="Riboflavin_kinase_bac"/>
</dbReference>
<keyword evidence="6 15" id="KW-0808">Transferase</keyword>
<dbReference type="SUPFAM" id="SSF52374">
    <property type="entry name" value="Nucleotidylyl transferase"/>
    <property type="match status" value="1"/>
</dbReference>
<dbReference type="InterPro" id="IPR004821">
    <property type="entry name" value="Cyt_trans-like"/>
</dbReference>
<accession>A0ABW9ZVG9</accession>
<dbReference type="NCBIfam" id="TIGR00083">
    <property type="entry name" value="ribF"/>
    <property type="match status" value="1"/>
</dbReference>
<keyword evidence="8 15" id="KW-0547">Nucleotide-binding</keyword>
<evidence type="ECO:0000256" key="12">
    <source>
        <dbReference type="ARBA" id="ARBA00023268"/>
    </source>
</evidence>
<keyword evidence="5 15" id="KW-0288">FMN</keyword>
<evidence type="ECO:0000256" key="1">
    <source>
        <dbReference type="ARBA" id="ARBA00002121"/>
    </source>
</evidence>
<dbReference type="Gene3D" id="2.40.30.30">
    <property type="entry name" value="Riboflavin kinase-like"/>
    <property type="match status" value="1"/>
</dbReference>
<evidence type="ECO:0000256" key="13">
    <source>
        <dbReference type="ARBA" id="ARBA00047880"/>
    </source>
</evidence>
<keyword evidence="7 15" id="KW-0548">Nucleotidyltransferase</keyword>
<feature type="domain" description="Riboflavin kinase" evidence="16">
    <location>
        <begin position="184"/>
        <end position="315"/>
    </location>
</feature>
<evidence type="ECO:0000256" key="2">
    <source>
        <dbReference type="ARBA" id="ARBA00004726"/>
    </source>
</evidence>
<reference evidence="17 18" key="1">
    <citation type="submission" date="2020-01" db="EMBL/GenBank/DDBJ databases">
        <title>Genome analysis.</title>
        <authorList>
            <person name="Wu S."/>
            <person name="Wang G."/>
        </authorList>
    </citation>
    <scope>NUCLEOTIDE SEQUENCE [LARGE SCALE GENOMIC DNA]</scope>
    <source>
        <strain evidence="17 18">SYL130</strain>
    </source>
</reference>
<dbReference type="Pfam" id="PF01687">
    <property type="entry name" value="Flavokinase"/>
    <property type="match status" value="1"/>
</dbReference>
<dbReference type="RefSeq" id="WP_161819458.1">
    <property type="nucleotide sequence ID" value="NZ_JAACJS010000015.1"/>
</dbReference>
<comment type="pathway">
    <text evidence="2 15">Cofactor biosynthesis; FAD biosynthesis; FAD from FMN: step 1/1.</text>
</comment>
<dbReference type="PIRSF" id="PIRSF004491">
    <property type="entry name" value="FAD_Synth"/>
    <property type="match status" value="1"/>
</dbReference>
<sequence length="317" mass="35679">MKVHRELAGSLPEFKQAVVTIGTFDGVHLGHRQILSQLKEEAARIGGETVIITFHPHPRKIISSVPGDIKLLNTLPEKIALLEKEGIDHLVVVPFDHVFANQTAEEYVKDFLYRYFRPHTVIIGYDHRFGKGREGDYHLMKTYGENLGFEVKEISEQLINEIVISSTKIRRALMENEVDTANEFLGYPYFFEGTVIEGNKLGRTIGYPTANLHVASEEKLIPGDGVYAVTCTTRPPGGMQSVAYKGMMNIGLRPTVDGKKRVIEVNIFDFDKDIYGQTLQVHLHSHLRGEVKFNGLDALKAQLEKDKSLATEKLARH</sequence>
<proteinExistence type="inferred from homology"/>
<dbReference type="PANTHER" id="PTHR22749">
    <property type="entry name" value="RIBOFLAVIN KINASE/FMN ADENYLYLTRANSFERASE"/>
    <property type="match status" value="1"/>
</dbReference>
<dbReference type="EC" id="2.7.1.26" evidence="15"/>
<comment type="function">
    <text evidence="1">Catalyzes the phosphorylation of riboflavin to FMN followed by the adenylation of FMN to FAD.</text>
</comment>
<dbReference type="NCBIfam" id="NF004160">
    <property type="entry name" value="PRK05627.1-3"/>
    <property type="match status" value="1"/>
</dbReference>
<evidence type="ECO:0000256" key="7">
    <source>
        <dbReference type="ARBA" id="ARBA00022695"/>
    </source>
</evidence>